<evidence type="ECO:0000313" key="1">
    <source>
        <dbReference type="EMBL" id="DAG01107.1"/>
    </source>
</evidence>
<name>A0A8S5V3B8_9CAUD</name>
<dbReference type="EMBL" id="BK016186">
    <property type="protein sequence ID" value="DAG01107.1"/>
    <property type="molecule type" value="Genomic_DNA"/>
</dbReference>
<proteinExistence type="predicted"/>
<organism evidence="1">
    <name type="scientific">Siphoviridae sp. ct6YY1</name>
    <dbReference type="NCBI Taxonomy" id="2825343"/>
    <lineage>
        <taxon>Viruses</taxon>
        <taxon>Duplodnaviria</taxon>
        <taxon>Heunggongvirae</taxon>
        <taxon>Uroviricota</taxon>
        <taxon>Caudoviricetes</taxon>
    </lineage>
</organism>
<sequence length="119" mass="13108">MSMLFNQAPHTVTVVLRRQVKDRRGGLVPEEIGRVLCRGFLQESSAADVERYAGTGVAVADMKRFITMEGFPGDSNALVIGPDGVEYEVVGAPKMSRNSRMTSFDAVMLSAKKQVERWT</sequence>
<protein>
    <submittedName>
        <fullName evidence="1">Uncharacterized protein</fullName>
    </submittedName>
</protein>
<accession>A0A8S5V3B8</accession>
<reference evidence="1" key="1">
    <citation type="journal article" date="2021" name="Proc. Natl. Acad. Sci. U.S.A.">
        <title>A Catalog of Tens of Thousands of Viruses from Human Metagenomes Reveals Hidden Associations with Chronic Diseases.</title>
        <authorList>
            <person name="Tisza M.J."/>
            <person name="Buck C.B."/>
        </authorList>
    </citation>
    <scope>NUCLEOTIDE SEQUENCE</scope>
    <source>
        <strain evidence="1">Ct6YY1</strain>
    </source>
</reference>